<dbReference type="InterPro" id="IPR050464">
    <property type="entry name" value="Zeta_carotene_desat/Oxidored"/>
</dbReference>
<dbReference type="InterPro" id="IPR036188">
    <property type="entry name" value="FAD/NAD-bd_sf"/>
</dbReference>
<dbReference type="Gene3D" id="3.50.50.60">
    <property type="entry name" value="FAD/NAD(P)-binding domain"/>
    <property type="match status" value="1"/>
</dbReference>
<proteinExistence type="predicted"/>
<organism evidence="2 3">
    <name type="scientific">Kwoniella heveanensis BCC8398</name>
    <dbReference type="NCBI Taxonomy" id="1296120"/>
    <lineage>
        <taxon>Eukaryota</taxon>
        <taxon>Fungi</taxon>
        <taxon>Dikarya</taxon>
        <taxon>Basidiomycota</taxon>
        <taxon>Agaricomycotina</taxon>
        <taxon>Tremellomycetes</taxon>
        <taxon>Tremellales</taxon>
        <taxon>Cryptococcaceae</taxon>
        <taxon>Kwoniella</taxon>
    </lineage>
</organism>
<keyword evidence="1" id="KW-1133">Transmembrane helix</keyword>
<accession>A0A1B9GR97</accession>
<dbReference type="STRING" id="1296120.A0A1B9GR97"/>
<dbReference type="SUPFAM" id="SSF51905">
    <property type="entry name" value="FAD/NAD(P)-binding domain"/>
    <property type="match status" value="1"/>
</dbReference>
<evidence type="ECO:0000313" key="2">
    <source>
        <dbReference type="EMBL" id="OCF33582.1"/>
    </source>
</evidence>
<sequence length="585" mass="64105">MKVAVIGSGLAGLTTAYLLRKEGVEVWLLEKSGKLGFHSHSVEVPESDVLKPDVAVASQSPGKGMSEGDEQWIVDVPMRGFQGGYYPLLLSLYRRLGLPVVSADYTFSFSSPLSTYFIHSGSSGLSIPSLPSNALSSPFALVHHVLTFLGVAICYLLLLVLSFMAWHDLLPSAISSPEFTLRGFTAHLSNFLARPITIPVIRYAPWTPLGETFEFFIAQIVLPLFSSVGTMTSADVWNLPVRVILEYVHKTLGTSHYHLARGHSAADVARLLSDPVREQGEGYVRLLTEIMGLKQDEEGGVRVVFRTEGGGDDEIMVDRVVLATQASVAHRLLKGFERDLRQAGLEKERRRIDRMKQALSSVRYRETIVVTHRDTSVLPGKANQRDLNFFLPTGSPSTKPSFAAVASKGTGKDTLRSGAVVPYFSVVTESDPVYTMATQVIQHPGGSSRGRAVLQTTNPVIPIDPRTVLSVSRLERALPLRRPRETLSALRPTLSRIYIAGSYAYPGIPLLEGCVGSAKLAVEAILRDRYPAEVEDSRATDGTDTVGSAAMQDENVHVGGVDWTRGRGGWVERVWTWRRRPGVWS</sequence>
<dbReference type="PANTHER" id="PTHR42923">
    <property type="entry name" value="PROTOPORPHYRINOGEN OXIDASE"/>
    <property type="match status" value="1"/>
</dbReference>
<evidence type="ECO:0000313" key="3">
    <source>
        <dbReference type="Proteomes" id="UP000092666"/>
    </source>
</evidence>
<dbReference type="Pfam" id="PF13450">
    <property type="entry name" value="NAD_binding_8"/>
    <property type="match status" value="1"/>
</dbReference>
<name>A0A1B9GR97_9TREE</name>
<dbReference type="GO" id="GO:0016491">
    <property type="term" value="F:oxidoreductase activity"/>
    <property type="evidence" value="ECO:0007669"/>
    <property type="project" value="TreeGrafter"/>
</dbReference>
<dbReference type="PANTHER" id="PTHR42923:SF17">
    <property type="entry name" value="AMINE OXIDASE DOMAIN-CONTAINING PROTEIN"/>
    <property type="match status" value="1"/>
</dbReference>
<feature type="transmembrane region" description="Helical" evidence="1">
    <location>
        <begin position="145"/>
        <end position="166"/>
    </location>
</feature>
<reference evidence="3" key="2">
    <citation type="submission" date="2013-12" db="EMBL/GenBank/DDBJ databases">
        <title>Evolution of pathogenesis and genome organization in the Tremellales.</title>
        <authorList>
            <person name="Cuomo C."/>
            <person name="Litvintseva A."/>
            <person name="Heitman J."/>
            <person name="Chen Y."/>
            <person name="Sun S."/>
            <person name="Springer D."/>
            <person name="Dromer F."/>
            <person name="Young S."/>
            <person name="Zeng Q."/>
            <person name="Chapman S."/>
            <person name="Gujja S."/>
            <person name="Saif S."/>
            <person name="Birren B."/>
        </authorList>
    </citation>
    <scope>NUCLEOTIDE SEQUENCE [LARGE SCALE GENOMIC DNA]</scope>
    <source>
        <strain evidence="3">BCC8398</strain>
    </source>
</reference>
<keyword evidence="3" id="KW-1185">Reference proteome</keyword>
<dbReference type="AlphaFoldDB" id="A0A1B9GR97"/>
<evidence type="ECO:0000256" key="1">
    <source>
        <dbReference type="SAM" id="Phobius"/>
    </source>
</evidence>
<gene>
    <name evidence="2" type="ORF">I316_04655</name>
</gene>
<reference evidence="2 3" key="1">
    <citation type="submission" date="2013-07" db="EMBL/GenBank/DDBJ databases">
        <title>The Genome Sequence of Cryptococcus heveanensis BCC8398.</title>
        <authorList>
            <consortium name="The Broad Institute Genome Sequencing Platform"/>
            <person name="Cuomo C."/>
            <person name="Litvintseva A."/>
            <person name="Chen Y."/>
            <person name="Heitman J."/>
            <person name="Sun S."/>
            <person name="Springer D."/>
            <person name="Dromer F."/>
            <person name="Young S.K."/>
            <person name="Zeng Q."/>
            <person name="Gargeya S."/>
            <person name="Fitzgerald M."/>
            <person name="Abouelleil A."/>
            <person name="Alvarado L."/>
            <person name="Berlin A.M."/>
            <person name="Chapman S.B."/>
            <person name="Dewar J."/>
            <person name="Goldberg J."/>
            <person name="Griggs A."/>
            <person name="Gujja S."/>
            <person name="Hansen M."/>
            <person name="Howarth C."/>
            <person name="Imamovic A."/>
            <person name="Larimer J."/>
            <person name="McCowan C."/>
            <person name="Murphy C."/>
            <person name="Pearson M."/>
            <person name="Priest M."/>
            <person name="Roberts A."/>
            <person name="Saif S."/>
            <person name="Shea T."/>
            <person name="Sykes S."/>
            <person name="Wortman J."/>
            <person name="Nusbaum C."/>
            <person name="Birren B."/>
        </authorList>
    </citation>
    <scope>NUCLEOTIDE SEQUENCE [LARGE SCALE GENOMIC DNA]</scope>
    <source>
        <strain evidence="2 3">BCC8398</strain>
    </source>
</reference>
<dbReference type="EMBL" id="KI669504">
    <property type="protein sequence ID" value="OCF33582.1"/>
    <property type="molecule type" value="Genomic_DNA"/>
</dbReference>
<dbReference type="Proteomes" id="UP000092666">
    <property type="component" value="Unassembled WGS sequence"/>
</dbReference>
<dbReference type="OrthoDB" id="1111734at2759"/>
<evidence type="ECO:0008006" key="4">
    <source>
        <dbReference type="Google" id="ProtNLM"/>
    </source>
</evidence>
<protein>
    <recommendedName>
        <fullName evidence="4">Amine oxidase domain-containing protein</fullName>
    </recommendedName>
</protein>
<keyword evidence="1" id="KW-0812">Transmembrane</keyword>
<keyword evidence="1" id="KW-0472">Membrane</keyword>